<dbReference type="SUPFAM" id="SSF103473">
    <property type="entry name" value="MFS general substrate transporter"/>
    <property type="match status" value="1"/>
</dbReference>
<evidence type="ECO:0000256" key="1">
    <source>
        <dbReference type="ARBA" id="ARBA00004141"/>
    </source>
</evidence>
<keyword evidence="5 6" id="KW-0472">Membrane</keyword>
<dbReference type="GO" id="GO:0016020">
    <property type="term" value="C:membrane"/>
    <property type="evidence" value="ECO:0007669"/>
    <property type="project" value="UniProtKB-SubCell"/>
</dbReference>
<dbReference type="PANTHER" id="PTHR43791:SF36">
    <property type="entry name" value="TRANSPORTER, PUTATIVE (AFU_ORTHOLOGUE AFUA_6G08340)-RELATED"/>
    <property type="match status" value="1"/>
</dbReference>
<dbReference type="FunFam" id="1.20.1250.20:FF:000018">
    <property type="entry name" value="MFS transporter permease"/>
    <property type="match status" value="1"/>
</dbReference>
<sequence>MEVPEADREALYRKVSLRLIPFMIVLYLVSFLDRVNVGFAALTMNADLGITPYVFGWGAGVFFFGYFLFEVPSNVILEKVGARLWICRIMVTWGLISAAMAFVQGIWGYTILRFLLGAAEAGFLPGMILYLTYWFPAARRARFVALFMAAVPLASAVGAPISGLILDSAHLWFGLKGWQWLFIIEGLPACLLGLLVLAWLPDGPAKAPWL</sequence>
<evidence type="ECO:0000259" key="7">
    <source>
        <dbReference type="PROSITE" id="PS50850"/>
    </source>
</evidence>
<dbReference type="InterPro" id="IPR036259">
    <property type="entry name" value="MFS_trans_sf"/>
</dbReference>
<keyword evidence="3 6" id="KW-0812">Transmembrane</keyword>
<comment type="subcellular location">
    <subcellularLocation>
        <location evidence="1">Membrane</location>
        <topology evidence="1">Multi-pass membrane protein</topology>
    </subcellularLocation>
</comment>
<feature type="transmembrane region" description="Helical" evidence="6">
    <location>
        <begin position="115"/>
        <end position="136"/>
    </location>
</feature>
<keyword evidence="4 6" id="KW-1133">Transmembrane helix</keyword>
<dbReference type="EMBL" id="JANX01001098">
    <property type="protein sequence ID" value="KGM30049.1"/>
    <property type="molecule type" value="Genomic_DNA"/>
</dbReference>
<name>A0A0A0CW44_9PROT</name>
<feature type="domain" description="Major facilitator superfamily (MFS) profile" evidence="7">
    <location>
        <begin position="19"/>
        <end position="210"/>
    </location>
</feature>
<dbReference type="AlphaFoldDB" id="A0A0A0CW44"/>
<dbReference type="PANTHER" id="PTHR43791">
    <property type="entry name" value="PERMEASE-RELATED"/>
    <property type="match status" value="1"/>
</dbReference>
<dbReference type="GO" id="GO:0022857">
    <property type="term" value="F:transmembrane transporter activity"/>
    <property type="evidence" value="ECO:0007669"/>
    <property type="project" value="InterPro"/>
</dbReference>
<reference evidence="8 9" key="1">
    <citation type="submission" date="2014-01" db="EMBL/GenBank/DDBJ databases">
        <title>Genome sequence determination for a cystic fibrosis isolate, Inquilinus limosus.</title>
        <authorList>
            <person name="Pino M."/>
            <person name="Di Conza J."/>
            <person name="Gutkind G."/>
        </authorList>
    </citation>
    <scope>NUCLEOTIDE SEQUENCE [LARGE SCALE GENOMIC DNA]</scope>
    <source>
        <strain evidence="8 9">MP06</strain>
    </source>
</reference>
<evidence type="ECO:0000256" key="2">
    <source>
        <dbReference type="ARBA" id="ARBA00022448"/>
    </source>
</evidence>
<feature type="transmembrane region" description="Helical" evidence="6">
    <location>
        <begin position="20"/>
        <end position="44"/>
    </location>
</feature>
<evidence type="ECO:0000313" key="9">
    <source>
        <dbReference type="Proteomes" id="UP000029995"/>
    </source>
</evidence>
<evidence type="ECO:0000313" key="8">
    <source>
        <dbReference type="EMBL" id="KGM30049.1"/>
    </source>
</evidence>
<evidence type="ECO:0000256" key="4">
    <source>
        <dbReference type="ARBA" id="ARBA00022989"/>
    </source>
</evidence>
<gene>
    <name evidence="8" type="ORF">P409_35415</name>
</gene>
<dbReference type="Pfam" id="PF07690">
    <property type="entry name" value="MFS_1"/>
    <property type="match status" value="1"/>
</dbReference>
<evidence type="ECO:0000256" key="6">
    <source>
        <dbReference type="SAM" id="Phobius"/>
    </source>
</evidence>
<dbReference type="InterPro" id="IPR011701">
    <property type="entry name" value="MFS"/>
</dbReference>
<evidence type="ECO:0000256" key="3">
    <source>
        <dbReference type="ARBA" id="ARBA00022692"/>
    </source>
</evidence>
<dbReference type="InterPro" id="IPR020846">
    <property type="entry name" value="MFS_dom"/>
</dbReference>
<proteinExistence type="predicted"/>
<feature type="transmembrane region" description="Helical" evidence="6">
    <location>
        <begin position="50"/>
        <end position="69"/>
    </location>
</feature>
<feature type="transmembrane region" description="Helical" evidence="6">
    <location>
        <begin position="178"/>
        <end position="200"/>
    </location>
</feature>
<protein>
    <submittedName>
        <fullName evidence="8">Membrane protein</fullName>
    </submittedName>
</protein>
<dbReference type="Gene3D" id="1.20.1250.20">
    <property type="entry name" value="MFS general substrate transporter like domains"/>
    <property type="match status" value="1"/>
</dbReference>
<keyword evidence="2" id="KW-0813">Transport</keyword>
<dbReference type="Proteomes" id="UP000029995">
    <property type="component" value="Unassembled WGS sequence"/>
</dbReference>
<feature type="non-terminal residue" evidence="8">
    <location>
        <position position="210"/>
    </location>
</feature>
<organism evidence="8 9">
    <name type="scientific">Inquilinus limosus MP06</name>
    <dbReference type="NCBI Taxonomy" id="1398085"/>
    <lineage>
        <taxon>Bacteria</taxon>
        <taxon>Pseudomonadati</taxon>
        <taxon>Pseudomonadota</taxon>
        <taxon>Alphaproteobacteria</taxon>
        <taxon>Rhodospirillales</taxon>
        <taxon>Rhodospirillaceae</taxon>
        <taxon>Inquilinus</taxon>
    </lineage>
</organism>
<dbReference type="PROSITE" id="PS50850">
    <property type="entry name" value="MFS"/>
    <property type="match status" value="1"/>
</dbReference>
<feature type="transmembrane region" description="Helical" evidence="6">
    <location>
        <begin position="143"/>
        <end position="166"/>
    </location>
</feature>
<evidence type="ECO:0000256" key="5">
    <source>
        <dbReference type="ARBA" id="ARBA00023136"/>
    </source>
</evidence>
<comment type="caution">
    <text evidence="8">The sequence shown here is derived from an EMBL/GenBank/DDBJ whole genome shotgun (WGS) entry which is preliminary data.</text>
</comment>
<accession>A0A0A0CW44</accession>
<feature type="transmembrane region" description="Helical" evidence="6">
    <location>
        <begin position="90"/>
        <end position="109"/>
    </location>
</feature>